<accession>A0A9P6H3K1</accession>
<feature type="region of interest" description="Disordered" evidence="4">
    <location>
        <begin position="343"/>
        <end position="367"/>
    </location>
</feature>
<reference evidence="5" key="2">
    <citation type="submission" date="2020-11" db="EMBL/GenBank/DDBJ databases">
        <authorList>
            <consortium name="DOE Joint Genome Institute"/>
            <person name="Kuo A."/>
            <person name="Miyauchi S."/>
            <person name="Kiss E."/>
            <person name="Drula E."/>
            <person name="Kohler A."/>
            <person name="Sanchez-Garcia M."/>
            <person name="Andreopoulos B."/>
            <person name="Barry K.W."/>
            <person name="Bonito G."/>
            <person name="Buee M."/>
            <person name="Carver A."/>
            <person name="Chen C."/>
            <person name="Cichocki N."/>
            <person name="Clum A."/>
            <person name="Culley D."/>
            <person name="Crous P.W."/>
            <person name="Fauchery L."/>
            <person name="Girlanda M."/>
            <person name="Hayes R."/>
            <person name="Keri Z."/>
            <person name="Labutti K."/>
            <person name="Lipzen A."/>
            <person name="Lombard V."/>
            <person name="Magnuson J."/>
            <person name="Maillard F."/>
            <person name="Morin E."/>
            <person name="Murat C."/>
            <person name="Nolan M."/>
            <person name="Ohm R."/>
            <person name="Pangilinan J."/>
            <person name="Pereira M."/>
            <person name="Perotto S."/>
            <person name="Peter M."/>
            <person name="Riley R."/>
            <person name="Sitrit Y."/>
            <person name="Stielow B."/>
            <person name="Szollosi G."/>
            <person name="Zifcakova L."/>
            <person name="Stursova M."/>
            <person name="Spatafora J.W."/>
            <person name="Tedersoo L."/>
            <person name="Vaario L.-M."/>
            <person name="Yamada A."/>
            <person name="Yan M."/>
            <person name="Wang P."/>
            <person name="Xu J."/>
            <person name="Bruns T."/>
            <person name="Baldrian P."/>
            <person name="Vilgalys R."/>
            <person name="Henrissat B."/>
            <person name="Grigoriev I.V."/>
            <person name="Hibbett D."/>
            <person name="Nagy L.G."/>
            <person name="Martin F.M."/>
        </authorList>
    </citation>
    <scope>NUCLEOTIDE SEQUENCE</scope>
    <source>
        <strain evidence="5">UH-Tt-Lm1</strain>
    </source>
</reference>
<keyword evidence="3" id="KW-0677">Repeat</keyword>
<dbReference type="GO" id="GO:0005829">
    <property type="term" value="C:cytosol"/>
    <property type="evidence" value="ECO:0007669"/>
    <property type="project" value="TreeGrafter"/>
</dbReference>
<gene>
    <name evidence="5" type="ORF">BJ322DRAFT_1014467</name>
</gene>
<dbReference type="OrthoDB" id="184583at2759"/>
<keyword evidence="2" id="KW-0433">Leucine-rich repeat</keyword>
<evidence type="ECO:0000256" key="4">
    <source>
        <dbReference type="SAM" id="MobiDB-lite"/>
    </source>
</evidence>
<proteinExistence type="predicted"/>
<evidence type="ECO:0008006" key="7">
    <source>
        <dbReference type="Google" id="ProtNLM"/>
    </source>
</evidence>
<feature type="compositionally biased region" description="Acidic residues" evidence="4">
    <location>
        <begin position="343"/>
        <end position="353"/>
    </location>
</feature>
<dbReference type="GO" id="GO:0005096">
    <property type="term" value="F:GTPase activator activity"/>
    <property type="evidence" value="ECO:0007669"/>
    <property type="project" value="UniProtKB-KW"/>
</dbReference>
<dbReference type="SUPFAM" id="SSF52047">
    <property type="entry name" value="RNI-like"/>
    <property type="match status" value="1"/>
</dbReference>
<dbReference type="Proteomes" id="UP000736335">
    <property type="component" value="Unassembled WGS sequence"/>
</dbReference>
<dbReference type="GO" id="GO:0031267">
    <property type="term" value="F:small GTPase binding"/>
    <property type="evidence" value="ECO:0007669"/>
    <property type="project" value="TreeGrafter"/>
</dbReference>
<keyword evidence="6" id="KW-1185">Reference proteome</keyword>
<evidence type="ECO:0000256" key="3">
    <source>
        <dbReference type="ARBA" id="ARBA00022737"/>
    </source>
</evidence>
<dbReference type="SMART" id="SM00368">
    <property type="entry name" value="LRR_RI"/>
    <property type="match status" value="7"/>
</dbReference>
<protein>
    <recommendedName>
        <fullName evidence="7">RNI-like protein</fullName>
    </recommendedName>
</protein>
<sequence>MASTSTKVFSLQGKSLKLDSRSDIEPHLENVDPAVVEEIHLGGNTIGVEAAKALAEFLEKTTVLKVADFADIFTGRLITEIPPALSAICDALRDKTSLVELDLSDNAFGSRSVDPIVPFLKHNRSFQIFKLNNNGLGPEGGTVIANALAESAKLSKKEGKPSQLRTLICGRNRLQDGSSEAWAEAFAAHGSLVEVRMPQNGIRMDGIANLAHGLARCPNLEYLDLQDNTFGEVGSVAMADALSVWTELTFLNFSDCVLSNEGEGVSAITETIANGSNPKLQTLQLQNNNMETDSFALLAEGISKLPSLKRLELQWNEVDDDEDENLQTLVQSLKQRGGKAFLNDEEEEEEEEFVAGGAEAEGKDEDAARTSAAVDELADLLVKTKIA</sequence>
<dbReference type="GO" id="GO:0005634">
    <property type="term" value="C:nucleus"/>
    <property type="evidence" value="ECO:0007669"/>
    <property type="project" value="TreeGrafter"/>
</dbReference>
<dbReference type="InterPro" id="IPR027038">
    <property type="entry name" value="RanGap"/>
</dbReference>
<dbReference type="CDD" id="cd00116">
    <property type="entry name" value="LRR_RI"/>
    <property type="match status" value="1"/>
</dbReference>
<keyword evidence="1" id="KW-0343">GTPase activation</keyword>
<dbReference type="EMBL" id="WIUZ02000022">
    <property type="protein sequence ID" value="KAF9778712.1"/>
    <property type="molecule type" value="Genomic_DNA"/>
</dbReference>
<dbReference type="AlphaFoldDB" id="A0A9P6H3K1"/>
<dbReference type="GO" id="GO:0048471">
    <property type="term" value="C:perinuclear region of cytoplasm"/>
    <property type="evidence" value="ECO:0007669"/>
    <property type="project" value="TreeGrafter"/>
</dbReference>
<dbReference type="InterPro" id="IPR001611">
    <property type="entry name" value="Leu-rich_rpt"/>
</dbReference>
<dbReference type="GO" id="GO:0006913">
    <property type="term" value="P:nucleocytoplasmic transport"/>
    <property type="evidence" value="ECO:0007669"/>
    <property type="project" value="TreeGrafter"/>
</dbReference>
<dbReference type="Gene3D" id="3.80.10.10">
    <property type="entry name" value="Ribonuclease Inhibitor"/>
    <property type="match status" value="1"/>
</dbReference>
<evidence type="ECO:0000256" key="1">
    <source>
        <dbReference type="ARBA" id="ARBA00022468"/>
    </source>
</evidence>
<dbReference type="InterPro" id="IPR032675">
    <property type="entry name" value="LRR_dom_sf"/>
</dbReference>
<organism evidence="5 6">
    <name type="scientific">Thelephora terrestris</name>
    <dbReference type="NCBI Taxonomy" id="56493"/>
    <lineage>
        <taxon>Eukaryota</taxon>
        <taxon>Fungi</taxon>
        <taxon>Dikarya</taxon>
        <taxon>Basidiomycota</taxon>
        <taxon>Agaricomycotina</taxon>
        <taxon>Agaricomycetes</taxon>
        <taxon>Thelephorales</taxon>
        <taxon>Thelephoraceae</taxon>
        <taxon>Thelephora</taxon>
    </lineage>
</organism>
<reference evidence="5" key="1">
    <citation type="journal article" date="2020" name="Nat. Commun.">
        <title>Large-scale genome sequencing of mycorrhizal fungi provides insights into the early evolution of symbiotic traits.</title>
        <authorList>
            <person name="Miyauchi S."/>
            <person name="Kiss E."/>
            <person name="Kuo A."/>
            <person name="Drula E."/>
            <person name="Kohler A."/>
            <person name="Sanchez-Garcia M."/>
            <person name="Morin E."/>
            <person name="Andreopoulos B."/>
            <person name="Barry K.W."/>
            <person name="Bonito G."/>
            <person name="Buee M."/>
            <person name="Carver A."/>
            <person name="Chen C."/>
            <person name="Cichocki N."/>
            <person name="Clum A."/>
            <person name="Culley D."/>
            <person name="Crous P.W."/>
            <person name="Fauchery L."/>
            <person name="Girlanda M."/>
            <person name="Hayes R.D."/>
            <person name="Keri Z."/>
            <person name="LaButti K."/>
            <person name="Lipzen A."/>
            <person name="Lombard V."/>
            <person name="Magnuson J."/>
            <person name="Maillard F."/>
            <person name="Murat C."/>
            <person name="Nolan M."/>
            <person name="Ohm R.A."/>
            <person name="Pangilinan J."/>
            <person name="Pereira M.F."/>
            <person name="Perotto S."/>
            <person name="Peter M."/>
            <person name="Pfister S."/>
            <person name="Riley R."/>
            <person name="Sitrit Y."/>
            <person name="Stielow J.B."/>
            <person name="Szollosi G."/>
            <person name="Zifcakova L."/>
            <person name="Stursova M."/>
            <person name="Spatafora J.W."/>
            <person name="Tedersoo L."/>
            <person name="Vaario L.M."/>
            <person name="Yamada A."/>
            <person name="Yan M."/>
            <person name="Wang P."/>
            <person name="Xu J."/>
            <person name="Bruns T."/>
            <person name="Baldrian P."/>
            <person name="Vilgalys R."/>
            <person name="Dunand C."/>
            <person name="Henrissat B."/>
            <person name="Grigoriev I.V."/>
            <person name="Hibbett D."/>
            <person name="Nagy L.G."/>
            <person name="Martin F.M."/>
        </authorList>
    </citation>
    <scope>NUCLEOTIDE SEQUENCE</scope>
    <source>
        <strain evidence="5">UH-Tt-Lm1</strain>
    </source>
</reference>
<name>A0A9P6H3K1_9AGAM</name>
<evidence type="ECO:0000256" key="2">
    <source>
        <dbReference type="ARBA" id="ARBA00022614"/>
    </source>
</evidence>
<dbReference type="PANTHER" id="PTHR24113">
    <property type="entry name" value="RAN GTPASE-ACTIVATING PROTEIN 1"/>
    <property type="match status" value="1"/>
</dbReference>
<comment type="caution">
    <text evidence="5">The sequence shown here is derived from an EMBL/GenBank/DDBJ whole genome shotgun (WGS) entry which is preliminary data.</text>
</comment>
<evidence type="ECO:0000313" key="5">
    <source>
        <dbReference type="EMBL" id="KAF9778712.1"/>
    </source>
</evidence>
<dbReference type="PANTHER" id="PTHR24113:SF12">
    <property type="entry name" value="RAN GTPASE-ACTIVATING PROTEIN 1"/>
    <property type="match status" value="1"/>
</dbReference>
<evidence type="ECO:0000313" key="6">
    <source>
        <dbReference type="Proteomes" id="UP000736335"/>
    </source>
</evidence>
<dbReference type="Pfam" id="PF13516">
    <property type="entry name" value="LRR_6"/>
    <property type="match status" value="5"/>
</dbReference>